<feature type="domain" description="Acyl-CoA thioesterase-like N-terminal HotDog" evidence="1">
    <location>
        <begin position="38"/>
        <end position="123"/>
    </location>
</feature>
<evidence type="ECO:0000259" key="2">
    <source>
        <dbReference type="Pfam" id="PF20789"/>
    </source>
</evidence>
<keyword evidence="4" id="KW-1185">Reference proteome</keyword>
<gene>
    <name evidence="3" type="ORF">JOE57_003564</name>
</gene>
<reference evidence="3 4" key="1">
    <citation type="submission" date="2021-01" db="EMBL/GenBank/DDBJ databases">
        <title>Sequencing the genomes of 1000 actinobacteria strains.</title>
        <authorList>
            <person name="Klenk H.-P."/>
        </authorList>
    </citation>
    <scope>NUCLEOTIDE SEQUENCE [LARGE SCALE GENOMIC DNA]</scope>
    <source>
        <strain evidence="3 4">DSM 18662</strain>
    </source>
</reference>
<dbReference type="InterPro" id="IPR049450">
    <property type="entry name" value="ACOT8-like_C"/>
</dbReference>
<dbReference type="InterPro" id="IPR049449">
    <property type="entry name" value="TesB_ACOT8-like_N"/>
</dbReference>
<evidence type="ECO:0000313" key="3">
    <source>
        <dbReference type="EMBL" id="MBM7800643.1"/>
    </source>
</evidence>
<proteinExistence type="predicted"/>
<protein>
    <recommendedName>
        <fullName evidence="5">Thioesterase-like superfamily protein</fullName>
    </recommendedName>
</protein>
<dbReference type="InterPro" id="IPR042171">
    <property type="entry name" value="Acyl-CoA_hotdog"/>
</dbReference>
<sequence length="277" mass="30218">MPLPGTPEADVTLDPDSDSFYRPLGGMRFQPTLHSQGAWQPNEQHMGPVSGLIVHAVEEHVRQLHVDGDDLQLCRLSYDILGLIPAGPSEITVEVIRPGRTIELLNATMIAGGRPVVLARAWRLSRQDTTEVTGGLPEPMPAPDTWPLWRGSDVWRGGYIAAIEIRIEPGGAPGRVRAWLRTDKTLVEQVTSSDLARFVGLVDTANGIATRVPPAEWMFPNTDLSVHLYRTPVGGWVGLDTTVTFGRTGLGLTSSTLYDESGPVGRAEQVLTVRRLH</sequence>
<evidence type="ECO:0000259" key="1">
    <source>
        <dbReference type="Pfam" id="PF13622"/>
    </source>
</evidence>
<dbReference type="RefSeq" id="WP_204919998.1">
    <property type="nucleotide sequence ID" value="NZ_BAAAQP010000003.1"/>
</dbReference>
<dbReference type="InterPro" id="IPR029069">
    <property type="entry name" value="HotDog_dom_sf"/>
</dbReference>
<evidence type="ECO:0008006" key="5">
    <source>
        <dbReference type="Google" id="ProtNLM"/>
    </source>
</evidence>
<organism evidence="3 4">
    <name type="scientific">Microlunatus panaciterrae</name>
    <dbReference type="NCBI Taxonomy" id="400768"/>
    <lineage>
        <taxon>Bacteria</taxon>
        <taxon>Bacillati</taxon>
        <taxon>Actinomycetota</taxon>
        <taxon>Actinomycetes</taxon>
        <taxon>Propionibacteriales</taxon>
        <taxon>Propionibacteriaceae</taxon>
        <taxon>Microlunatus</taxon>
    </lineage>
</organism>
<accession>A0ABS2RPQ0</accession>
<evidence type="ECO:0000313" key="4">
    <source>
        <dbReference type="Proteomes" id="UP000704762"/>
    </source>
</evidence>
<dbReference type="EMBL" id="JAFBCF010000001">
    <property type="protein sequence ID" value="MBM7800643.1"/>
    <property type="molecule type" value="Genomic_DNA"/>
</dbReference>
<dbReference type="Proteomes" id="UP000704762">
    <property type="component" value="Unassembled WGS sequence"/>
</dbReference>
<dbReference type="Pfam" id="PF13622">
    <property type="entry name" value="4HBT_3"/>
    <property type="match status" value="1"/>
</dbReference>
<dbReference type="Pfam" id="PF20789">
    <property type="entry name" value="4HBT_3C"/>
    <property type="match status" value="1"/>
</dbReference>
<comment type="caution">
    <text evidence="3">The sequence shown here is derived from an EMBL/GenBank/DDBJ whole genome shotgun (WGS) entry which is preliminary data.</text>
</comment>
<feature type="domain" description="Acyl-CoA thioesterase-like C-terminal" evidence="2">
    <location>
        <begin position="140"/>
        <end position="273"/>
    </location>
</feature>
<dbReference type="SUPFAM" id="SSF54637">
    <property type="entry name" value="Thioesterase/thiol ester dehydrase-isomerase"/>
    <property type="match status" value="1"/>
</dbReference>
<name>A0ABS2RPQ0_9ACTN</name>
<dbReference type="Gene3D" id="2.40.160.210">
    <property type="entry name" value="Acyl-CoA thioesterase, double hotdog domain"/>
    <property type="match status" value="1"/>
</dbReference>